<feature type="transmembrane region" description="Helical" evidence="8">
    <location>
        <begin position="443"/>
        <end position="461"/>
    </location>
</feature>
<dbReference type="Pfam" id="PF00873">
    <property type="entry name" value="ACR_tran"/>
    <property type="match status" value="1"/>
</dbReference>
<dbReference type="Gene3D" id="3.30.70.1440">
    <property type="entry name" value="Multidrug efflux transporter AcrB pore domain"/>
    <property type="match status" value="1"/>
</dbReference>
<dbReference type="PANTHER" id="PTHR32063:SF4">
    <property type="entry name" value="SLR6043 PROTEIN"/>
    <property type="match status" value="1"/>
</dbReference>
<dbReference type="PANTHER" id="PTHR32063">
    <property type="match status" value="1"/>
</dbReference>
<evidence type="ECO:0000256" key="3">
    <source>
        <dbReference type="ARBA" id="ARBA00022448"/>
    </source>
</evidence>
<proteinExistence type="inferred from homology"/>
<feature type="transmembrane region" description="Helical" evidence="8">
    <location>
        <begin position="468"/>
        <end position="488"/>
    </location>
</feature>
<feature type="transmembrane region" description="Helical" evidence="8">
    <location>
        <begin position="860"/>
        <end position="878"/>
    </location>
</feature>
<dbReference type="NCBIfam" id="TIGR00914">
    <property type="entry name" value="2A0601"/>
    <property type="match status" value="1"/>
</dbReference>
<organism evidence="9 10">
    <name type="scientific">Magnetospirillum sulfuroxidans</name>
    <dbReference type="NCBI Taxonomy" id="611300"/>
    <lineage>
        <taxon>Bacteria</taxon>
        <taxon>Pseudomonadati</taxon>
        <taxon>Pseudomonadota</taxon>
        <taxon>Alphaproteobacteria</taxon>
        <taxon>Rhodospirillales</taxon>
        <taxon>Rhodospirillaceae</taxon>
        <taxon>Magnetospirillum</taxon>
    </lineage>
</organism>
<dbReference type="Gene3D" id="3.30.2090.10">
    <property type="entry name" value="Multidrug efflux transporter AcrB TolC docking domain, DN and DC subdomains"/>
    <property type="match status" value="2"/>
</dbReference>
<dbReference type="InterPro" id="IPR027463">
    <property type="entry name" value="AcrB_DN_DC_subdom"/>
</dbReference>
<keyword evidence="5 8" id="KW-0812">Transmembrane</keyword>
<dbReference type="SUPFAM" id="SSF82714">
    <property type="entry name" value="Multidrug efflux transporter AcrB TolC docking domain, DN and DC subdomains"/>
    <property type="match status" value="2"/>
</dbReference>
<feature type="transmembrane region" description="Helical" evidence="8">
    <location>
        <begin position="961"/>
        <end position="981"/>
    </location>
</feature>
<dbReference type="InterPro" id="IPR001036">
    <property type="entry name" value="Acrflvin-R"/>
</dbReference>
<dbReference type="Gene3D" id="3.30.70.1320">
    <property type="entry name" value="Multidrug efflux transporter AcrB pore domain like"/>
    <property type="match status" value="1"/>
</dbReference>
<comment type="caution">
    <text evidence="9">The sequence shown here is derived from an EMBL/GenBank/DDBJ whole genome shotgun (WGS) entry which is preliminary data.</text>
</comment>
<keyword evidence="10" id="KW-1185">Reference proteome</keyword>
<keyword evidence="7 8" id="KW-0472">Membrane</keyword>
<evidence type="ECO:0000256" key="1">
    <source>
        <dbReference type="ARBA" id="ARBA00004651"/>
    </source>
</evidence>
<dbReference type="EMBL" id="JAGTUF010000005">
    <property type="protein sequence ID" value="MBR9971661.1"/>
    <property type="molecule type" value="Genomic_DNA"/>
</dbReference>
<accession>A0ABS5IB54</accession>
<dbReference type="RefSeq" id="WP_211547645.1">
    <property type="nucleotide sequence ID" value="NZ_JAGTUF010000005.1"/>
</dbReference>
<dbReference type="SUPFAM" id="SSF82866">
    <property type="entry name" value="Multidrug efflux transporter AcrB transmembrane domain"/>
    <property type="match status" value="2"/>
</dbReference>
<evidence type="ECO:0000256" key="7">
    <source>
        <dbReference type="ARBA" id="ARBA00023136"/>
    </source>
</evidence>
<evidence type="ECO:0000256" key="5">
    <source>
        <dbReference type="ARBA" id="ARBA00022692"/>
    </source>
</evidence>
<evidence type="ECO:0000256" key="8">
    <source>
        <dbReference type="SAM" id="Phobius"/>
    </source>
</evidence>
<dbReference type="Proteomes" id="UP000680714">
    <property type="component" value="Unassembled WGS sequence"/>
</dbReference>
<evidence type="ECO:0000256" key="6">
    <source>
        <dbReference type="ARBA" id="ARBA00022989"/>
    </source>
</evidence>
<feature type="transmembrane region" description="Helical" evidence="8">
    <location>
        <begin position="993"/>
        <end position="1019"/>
    </location>
</feature>
<evidence type="ECO:0000256" key="2">
    <source>
        <dbReference type="ARBA" id="ARBA00010942"/>
    </source>
</evidence>
<feature type="transmembrane region" description="Helical" evidence="8">
    <location>
        <begin position="363"/>
        <end position="383"/>
    </location>
</feature>
<dbReference type="InterPro" id="IPR004763">
    <property type="entry name" value="CusA-like"/>
</dbReference>
<dbReference type="PRINTS" id="PR00702">
    <property type="entry name" value="ACRIFLAVINRP"/>
</dbReference>
<evidence type="ECO:0000256" key="4">
    <source>
        <dbReference type="ARBA" id="ARBA00022475"/>
    </source>
</evidence>
<keyword evidence="4" id="KW-1003">Cell membrane</keyword>
<gene>
    <name evidence="9" type="ORF">KEC16_08035</name>
</gene>
<reference evidence="9 10" key="1">
    <citation type="submission" date="2021-04" db="EMBL/GenBank/DDBJ databases">
        <title>Magnetospirillum sulfuroxidans sp. nov., a facultative chemolithoautotrophic sulfur-oxidizing alphaproteobacterium isolated from freshwater sediment and proposals for Paramagetospirillum gen. nov., and Magnetospirillaceae fam. nov.</title>
        <authorList>
            <person name="Koziaeva V."/>
            <person name="Geelhoed J.S."/>
            <person name="Sorokin D.Y."/>
            <person name="Grouzdev D.S."/>
        </authorList>
    </citation>
    <scope>NUCLEOTIDE SEQUENCE [LARGE SCALE GENOMIC DNA]</scope>
    <source>
        <strain evidence="9 10">J10</strain>
    </source>
</reference>
<keyword evidence="3" id="KW-0813">Transport</keyword>
<evidence type="ECO:0000313" key="9">
    <source>
        <dbReference type="EMBL" id="MBR9971661.1"/>
    </source>
</evidence>
<dbReference type="Gene3D" id="1.20.1640.10">
    <property type="entry name" value="Multidrug efflux transporter AcrB transmembrane domain"/>
    <property type="match status" value="2"/>
</dbReference>
<dbReference type="Gene3D" id="3.30.70.1430">
    <property type="entry name" value="Multidrug efflux transporter AcrB pore domain"/>
    <property type="match status" value="2"/>
</dbReference>
<feature type="transmembrane region" description="Helical" evidence="8">
    <location>
        <begin position="533"/>
        <end position="553"/>
    </location>
</feature>
<evidence type="ECO:0000313" key="10">
    <source>
        <dbReference type="Proteomes" id="UP000680714"/>
    </source>
</evidence>
<keyword evidence="6 8" id="KW-1133">Transmembrane helix</keyword>
<name>A0ABS5IB54_9PROT</name>
<feature type="transmembrane region" description="Helical" evidence="8">
    <location>
        <begin position="912"/>
        <end position="931"/>
    </location>
</feature>
<sequence>MFDHIIAFSLRQRLLVLAFAVLLLGWGLNVAVHLPVDVFPDLNRPTVTIMTEAAGLAPEETESLVTRPIETAMNGAPGVARVRSSSAVGLSIVYVEFQWGSDIYRNRQLVSERLSAVAEQLPAGIAPSMGPISSIMGEILLVGMQAKDGAATAMEVRTIADWVVRQRLMSIPGIAQVIPIGGAVKQYQVLASPSRLAALGLTYQQLETALAGFSRNTTGGFLEQRQSEYLIRNLGQTTDVADLAETVVAWQNGASITVGQVAEVRLGAATKRGDASVDGRPAVILAVQKQPGADTVELTRKVEAALAELAKSLPPGISADRILFRQADFIERAIANVEEALRDGAILVTIVLFAFLMNMRTTFISLTAIPLSMVVTILVFHFMGLSINTMTLGGLAVAIGELVDDAVVDVENILRRLRENAGLAQPRPALDVVFRASSEVRNSIVYATVIVVLVFLPLFALSGIEGRLFAPLGIAYVTSIAASLLVSLTVTPALALTLLPAAKVVGHGDSWLVRHLKRGDRRVLHWSFSHPRLVLAVPVLLVMAAAASVPLMGRAFLPAFNEGTVTVNVLLAPGASLSESNRIGTIAEDLIRRVPEVLSTGRRTGRAELDEHAEGVHYSEIDVDLRDNGRARDQILADLRANLALLPGVVVNIGQPISHRLDHLLSGVRAEIAVKIYGDDLAQLRGLAEQARALMTGIDGLADLQVEKQVLIPQVQIRLDRGEARKYGLTLDRLTETLEAALNGKVVASVRDGQQSFDVVVRLAQDWRAQSDDFRQILVDTPAGPVPLALLAEVVESVGPNVVQRDDMRRRIVVLANAHGRDIGSVVADVQARLAALKLPPGAYIAYEGQFQSQQQAARLIGLLALLSLVGIFLVLFVHFRSAVLAAIIMANVPMALIGAVVALWLGDRTLSVASMVGFVTLTGIAARNGIMKISHYRHLMRDEGMAFGPEMIVRGSLERLAPVLMTALVAALALLPLVLASGAPGKEILHPVAVVIFGGLLSSTLLDTIVTPVLFLLFGANGVKGEKQ</sequence>
<comment type="subcellular location">
    <subcellularLocation>
        <location evidence="1">Cell membrane</location>
        <topology evidence="1">Multi-pass membrane protein</topology>
    </subcellularLocation>
</comment>
<feature type="transmembrane region" description="Helical" evidence="8">
    <location>
        <begin position="885"/>
        <end position="906"/>
    </location>
</feature>
<protein>
    <submittedName>
        <fullName evidence="9">Efflux RND transporter permease subunit</fullName>
    </submittedName>
</protein>
<dbReference type="SUPFAM" id="SSF82693">
    <property type="entry name" value="Multidrug efflux transporter AcrB pore domain, PN1, PN2, PC1 and PC2 subdomains"/>
    <property type="match status" value="2"/>
</dbReference>
<comment type="similarity">
    <text evidence="2">Belongs to the resistance-nodulation-cell division (RND) (TC 2.A.6) family.</text>
</comment>